<dbReference type="AlphaFoldDB" id="A0A7Z2VR49"/>
<name>A0A7Z2VR49_9BACL</name>
<proteinExistence type="predicted"/>
<sequence>METYDLAELVITQDSQTWPLEFSRAKLMIVSEYGTRLWYIDVDGITDEGLLGRFAESEEIGVGMSAITIGGRRLEGKGFFHPNPQHRAAAIRGDGQLEGYGQSGSHALKE</sequence>
<evidence type="ECO:0000313" key="1">
    <source>
        <dbReference type="EMBL" id="QJD87542.1"/>
    </source>
</evidence>
<dbReference type="KEGG" id="cheb:HH215_33090"/>
<evidence type="ECO:0000313" key="2">
    <source>
        <dbReference type="Proteomes" id="UP000502248"/>
    </source>
</evidence>
<keyword evidence="2" id="KW-1185">Reference proteome</keyword>
<protein>
    <submittedName>
        <fullName evidence="1">Uncharacterized protein</fullName>
    </submittedName>
</protein>
<dbReference type="RefSeq" id="WP_169283785.1">
    <property type="nucleotide sequence ID" value="NZ_CP051680.1"/>
</dbReference>
<dbReference type="Proteomes" id="UP000502248">
    <property type="component" value="Chromosome"/>
</dbReference>
<reference evidence="1 2" key="1">
    <citation type="submission" date="2020-04" db="EMBL/GenBank/DDBJ databases">
        <title>Genome sequencing of novel species.</title>
        <authorList>
            <person name="Heo J."/>
            <person name="Kim S.-J."/>
            <person name="Kim J.-S."/>
            <person name="Hong S.-B."/>
            <person name="Kwon S.-W."/>
        </authorList>
    </citation>
    <scope>NUCLEOTIDE SEQUENCE [LARGE SCALE GENOMIC DNA]</scope>
    <source>
        <strain evidence="1 2">MFER-1</strain>
    </source>
</reference>
<gene>
    <name evidence="1" type="ORF">HH215_33090</name>
</gene>
<organism evidence="1 2">
    <name type="scientific">Cohnella herbarum</name>
    <dbReference type="NCBI Taxonomy" id="2728023"/>
    <lineage>
        <taxon>Bacteria</taxon>
        <taxon>Bacillati</taxon>
        <taxon>Bacillota</taxon>
        <taxon>Bacilli</taxon>
        <taxon>Bacillales</taxon>
        <taxon>Paenibacillaceae</taxon>
        <taxon>Cohnella</taxon>
    </lineage>
</organism>
<dbReference type="EMBL" id="CP051680">
    <property type="protein sequence ID" value="QJD87542.1"/>
    <property type="molecule type" value="Genomic_DNA"/>
</dbReference>
<accession>A0A7Z2VR49</accession>